<comment type="similarity">
    <text evidence="4">In the N-terminal section; belongs to the PINc/VapC protein family.</text>
</comment>
<evidence type="ECO:0000313" key="7">
    <source>
        <dbReference type="EMBL" id="EPD98160.1"/>
    </source>
</evidence>
<comment type="similarity">
    <text evidence="1">Belongs to the PhoH family.</text>
</comment>
<keyword evidence="2" id="KW-0547">Nucleotide-binding</keyword>
<organism evidence="7 8">
    <name type="scientific">Sutterella wadsworthensis HGA0223</name>
    <dbReference type="NCBI Taxonomy" id="1203554"/>
    <lineage>
        <taxon>Bacteria</taxon>
        <taxon>Pseudomonadati</taxon>
        <taxon>Pseudomonadota</taxon>
        <taxon>Betaproteobacteria</taxon>
        <taxon>Burkholderiales</taxon>
        <taxon>Sutterellaceae</taxon>
        <taxon>Sutterella</taxon>
    </lineage>
</organism>
<evidence type="ECO:0000256" key="3">
    <source>
        <dbReference type="ARBA" id="ARBA00022840"/>
    </source>
</evidence>
<dbReference type="FunFam" id="3.40.50.300:FF:000013">
    <property type="entry name" value="PhoH family ATPase"/>
    <property type="match status" value="1"/>
</dbReference>
<feature type="region of interest" description="Disordered" evidence="5">
    <location>
        <begin position="1"/>
        <end position="178"/>
    </location>
</feature>
<dbReference type="STRING" id="1203554.HMPREF1476_01866"/>
<dbReference type="PANTHER" id="PTHR30473:SF2">
    <property type="entry name" value="PIN DOMAIN-CONTAINING PROTEIN"/>
    <property type="match status" value="1"/>
</dbReference>
<dbReference type="SUPFAM" id="SSF52540">
    <property type="entry name" value="P-loop containing nucleoside triphosphate hydrolases"/>
    <property type="match status" value="1"/>
</dbReference>
<dbReference type="GO" id="GO:0005524">
    <property type="term" value="F:ATP binding"/>
    <property type="evidence" value="ECO:0007669"/>
    <property type="project" value="UniProtKB-KW"/>
</dbReference>
<feature type="domain" description="PIN" evidence="6">
    <location>
        <begin position="184"/>
        <end position="319"/>
    </location>
</feature>
<dbReference type="InterPro" id="IPR029060">
    <property type="entry name" value="PIN-like_dom_sf"/>
</dbReference>
<dbReference type="Proteomes" id="UP000014400">
    <property type="component" value="Unassembled WGS sequence"/>
</dbReference>
<dbReference type="Pfam" id="PF13638">
    <property type="entry name" value="PIN_4"/>
    <property type="match status" value="1"/>
</dbReference>
<dbReference type="PANTHER" id="PTHR30473">
    <property type="entry name" value="PROTEIN PHOH"/>
    <property type="match status" value="1"/>
</dbReference>
<keyword evidence="8" id="KW-1185">Reference proteome</keyword>
<feature type="compositionally biased region" description="Low complexity" evidence="5">
    <location>
        <begin position="62"/>
        <end position="78"/>
    </location>
</feature>
<dbReference type="RefSeq" id="WP_016474998.1">
    <property type="nucleotide sequence ID" value="NZ_KE150480.1"/>
</dbReference>
<dbReference type="SUPFAM" id="SSF88723">
    <property type="entry name" value="PIN domain-like"/>
    <property type="match status" value="1"/>
</dbReference>
<evidence type="ECO:0000256" key="4">
    <source>
        <dbReference type="ARBA" id="ARBA00046345"/>
    </source>
</evidence>
<name>S3BFR5_9BURK</name>
<dbReference type="Gene3D" id="3.40.50.300">
    <property type="entry name" value="P-loop containing nucleotide triphosphate hydrolases"/>
    <property type="match status" value="1"/>
</dbReference>
<dbReference type="eggNOG" id="COG1875">
    <property type="taxonomic scope" value="Bacteria"/>
</dbReference>
<dbReference type="InterPro" id="IPR051451">
    <property type="entry name" value="PhoH2-like"/>
</dbReference>
<protein>
    <recommendedName>
        <fullName evidence="6">PIN domain-containing protein</fullName>
    </recommendedName>
</protein>
<keyword evidence="3" id="KW-0067">ATP-binding</keyword>
<evidence type="ECO:0000256" key="2">
    <source>
        <dbReference type="ARBA" id="ARBA00022741"/>
    </source>
</evidence>
<dbReference type="EMBL" id="ATCF01000027">
    <property type="protein sequence ID" value="EPD98160.1"/>
    <property type="molecule type" value="Genomic_DNA"/>
</dbReference>
<dbReference type="PATRIC" id="fig|1203554.3.peg.1946"/>
<dbReference type="AlphaFoldDB" id="S3BFR5"/>
<feature type="compositionally biased region" description="Low complexity" evidence="5">
    <location>
        <begin position="110"/>
        <end position="133"/>
    </location>
</feature>
<evidence type="ECO:0000313" key="8">
    <source>
        <dbReference type="Proteomes" id="UP000014400"/>
    </source>
</evidence>
<evidence type="ECO:0000259" key="6">
    <source>
        <dbReference type="SMART" id="SM00670"/>
    </source>
</evidence>
<dbReference type="SMART" id="SM00670">
    <property type="entry name" value="PINc"/>
    <property type="match status" value="1"/>
</dbReference>
<dbReference type="HOGENOM" id="CLU_022283_0_0_4"/>
<dbReference type="CDD" id="cd09883">
    <property type="entry name" value="PIN_VapC_PhoHL-ATPase"/>
    <property type="match status" value="1"/>
</dbReference>
<reference evidence="7 8" key="1">
    <citation type="submission" date="2013-04" db="EMBL/GenBank/DDBJ databases">
        <title>The Genome Sequence of Sutterella wadsworthensis HGA0223.</title>
        <authorList>
            <consortium name="The Broad Institute Genomics Platform"/>
            <person name="Earl A."/>
            <person name="Ward D."/>
            <person name="Feldgarden M."/>
            <person name="Gevers D."/>
            <person name="Schmidt T.M."/>
            <person name="Dover J."/>
            <person name="Dai D."/>
            <person name="Walker B."/>
            <person name="Young S."/>
            <person name="Zeng Q."/>
            <person name="Gargeya S."/>
            <person name="Fitzgerald M."/>
            <person name="Haas B."/>
            <person name="Abouelleil A."/>
            <person name="Allen A.W."/>
            <person name="Alvarado L."/>
            <person name="Arachchi H.M."/>
            <person name="Berlin A.M."/>
            <person name="Chapman S.B."/>
            <person name="Gainer-Dewar J."/>
            <person name="Goldberg J."/>
            <person name="Griggs A."/>
            <person name="Gujja S."/>
            <person name="Hansen M."/>
            <person name="Howarth C."/>
            <person name="Imamovic A."/>
            <person name="Ireland A."/>
            <person name="Larimer J."/>
            <person name="McCowan C."/>
            <person name="Murphy C."/>
            <person name="Pearson M."/>
            <person name="Poon T.W."/>
            <person name="Priest M."/>
            <person name="Roberts A."/>
            <person name="Saif S."/>
            <person name="Shea T."/>
            <person name="Sisk P."/>
            <person name="Sykes S."/>
            <person name="Wortman J."/>
            <person name="Nusbaum C."/>
            <person name="Birren B."/>
        </authorList>
    </citation>
    <scope>NUCLEOTIDE SEQUENCE [LARGE SCALE GENOMIC DNA]</scope>
    <source>
        <strain evidence="7 8">HGA0223</strain>
    </source>
</reference>
<gene>
    <name evidence="7" type="ORF">HMPREF1476_01866</name>
</gene>
<accession>S3BFR5</accession>
<comment type="caution">
    <text evidence="7">The sequence shown here is derived from an EMBL/GenBank/DDBJ whole genome shotgun (WGS) entry which is preliminary data.</text>
</comment>
<dbReference type="Pfam" id="PF02562">
    <property type="entry name" value="PhoH"/>
    <property type="match status" value="1"/>
</dbReference>
<dbReference type="InterPro" id="IPR003714">
    <property type="entry name" value="PhoH"/>
</dbReference>
<evidence type="ECO:0000256" key="5">
    <source>
        <dbReference type="SAM" id="MobiDB-lite"/>
    </source>
</evidence>
<evidence type="ECO:0000256" key="1">
    <source>
        <dbReference type="ARBA" id="ARBA00010393"/>
    </source>
</evidence>
<dbReference type="InterPro" id="IPR002716">
    <property type="entry name" value="PIN_dom"/>
</dbReference>
<dbReference type="GO" id="GO:0005829">
    <property type="term" value="C:cytosol"/>
    <property type="evidence" value="ECO:0007669"/>
    <property type="project" value="TreeGrafter"/>
</dbReference>
<dbReference type="InterPro" id="IPR027417">
    <property type="entry name" value="P-loop_NTPase"/>
</dbReference>
<proteinExistence type="inferred from homology"/>
<sequence length="640" mass="69786">MPLPKAPAHPAEILEDYGTPATPESERKLPDVKIVNAMESHPAAAVKTGKRRNVKAARSAEPLPAAPASKTAKTAQAPLTEPLSKKSVSKKLKVAQKSELAASPAIADVSAKSSAKPKRAAAPAKPALAPKAADTAKKAKSAPQKAIKTPAPSTKTQPDYAADRRRSGNAGRRGRAQMPDNLPKLFVLDTNVLMHDPLSLFRFAEHDVFLPMTVLEELDTHKKGLTDVARNARSVSRALDQLIEANGGRIQEGVELSLLGNTEATGRLWFETKPLAEELPAELPSFRGDNSILATVRGVAKAFPKRAVVLVSKDINMRIKATTLGIPAEDYFNDKVLDDTDMLYSGKLALPSNFWESINSTLKSWQDQNATFYSFEPKHPEDFILNACVTVEGDANFMALVAARQGRTVTLRLMRDYRSKSHIKVWGIQARNAEQNMALNLLMDPDIDFVTLLGQAGTGKTLMTLAAALTQTIDERRFSEIIMTRATVSVGEDIGFLPGTEEEKMAPWMGALEDNLEVLHGSSSGGDWGRQATMDLIKNRIRVKSMSFMRGRTFLQKFVIIDEAQNLSPKQMKTLITRAGPGTKIVCLGNIAQIDTPYLTEGSSGLTYVVERFQGWQHAATLTLTRGERSRLAEFAAEAL</sequence>
<dbReference type="Gene3D" id="3.40.50.1010">
    <property type="entry name" value="5'-nuclease"/>
    <property type="match status" value="1"/>
</dbReference>